<accession>A0ABW7F198</accession>
<name>A0ABW7F198_9BURK</name>
<proteinExistence type="predicted"/>
<sequence>MAGHARFTALLDACVIHPVAVIDSLLSAAHLGLYAPKWTTRIEQEWMKSLEVRTGQPEGAFLRRRDAIRDACPDWEVPEVAWAQLIPSLVLPDPNDVHVLAAAIAGHADCIVTGNLKDFPDDVLAPFGISAIHPDEFLVAQMDLDEIGMLGAFKRQRERLRRPELGPEAIADALARNGLVATAQRLRDAVDLI</sequence>
<reference evidence="3 4" key="1">
    <citation type="submission" date="2024-08" db="EMBL/GenBank/DDBJ databases">
        <authorList>
            <person name="Lu H."/>
        </authorList>
    </citation>
    <scope>NUCLEOTIDE SEQUENCE [LARGE SCALE GENOMIC DNA]</scope>
    <source>
        <strain evidence="3 4">LYH14W</strain>
    </source>
</reference>
<comment type="caution">
    <text evidence="3">The sequence shown here is derived from an EMBL/GenBank/DDBJ whole genome shotgun (WGS) entry which is preliminary data.</text>
</comment>
<feature type="domain" description="PIN" evidence="1">
    <location>
        <begin position="39"/>
        <end position="116"/>
    </location>
</feature>
<protein>
    <submittedName>
        <fullName evidence="3">PIN domain-containing protein</fullName>
    </submittedName>
</protein>
<dbReference type="InterPro" id="IPR058652">
    <property type="entry name" value="VapC50_C"/>
</dbReference>
<dbReference type="Proteomes" id="UP001606210">
    <property type="component" value="Unassembled WGS sequence"/>
</dbReference>
<evidence type="ECO:0000313" key="4">
    <source>
        <dbReference type="Proteomes" id="UP001606210"/>
    </source>
</evidence>
<keyword evidence="4" id="KW-1185">Reference proteome</keyword>
<dbReference type="Pfam" id="PF13470">
    <property type="entry name" value="PIN_3"/>
    <property type="match status" value="1"/>
</dbReference>
<dbReference type="InterPro" id="IPR002716">
    <property type="entry name" value="PIN_dom"/>
</dbReference>
<evidence type="ECO:0000259" key="2">
    <source>
        <dbReference type="Pfam" id="PF26343"/>
    </source>
</evidence>
<dbReference type="Pfam" id="PF26343">
    <property type="entry name" value="VapC50_C"/>
    <property type="match status" value="1"/>
</dbReference>
<evidence type="ECO:0000259" key="1">
    <source>
        <dbReference type="Pfam" id="PF13470"/>
    </source>
</evidence>
<feature type="domain" description="VapC50 C-terminal" evidence="2">
    <location>
        <begin position="134"/>
        <end position="188"/>
    </location>
</feature>
<dbReference type="EMBL" id="JBIGHV010000003">
    <property type="protein sequence ID" value="MFG6430348.1"/>
    <property type="molecule type" value="Genomic_DNA"/>
</dbReference>
<organism evidence="3 4">
    <name type="scientific">Pelomonas parva</name>
    <dbReference type="NCBI Taxonomy" id="3299032"/>
    <lineage>
        <taxon>Bacteria</taxon>
        <taxon>Pseudomonadati</taxon>
        <taxon>Pseudomonadota</taxon>
        <taxon>Betaproteobacteria</taxon>
        <taxon>Burkholderiales</taxon>
        <taxon>Sphaerotilaceae</taxon>
        <taxon>Roseateles</taxon>
    </lineage>
</organism>
<evidence type="ECO:0000313" key="3">
    <source>
        <dbReference type="EMBL" id="MFG6430348.1"/>
    </source>
</evidence>
<gene>
    <name evidence="3" type="ORF">ACG00Y_10510</name>
</gene>
<dbReference type="RefSeq" id="WP_394478541.1">
    <property type="nucleotide sequence ID" value="NZ_JBIGHV010000003.1"/>
</dbReference>